<gene>
    <name evidence="2" type="ORF">METZ01_LOCUS265573</name>
</gene>
<dbReference type="InterPro" id="IPR029062">
    <property type="entry name" value="Class_I_gatase-like"/>
</dbReference>
<dbReference type="GO" id="GO:0005829">
    <property type="term" value="C:cytosol"/>
    <property type="evidence" value="ECO:0007669"/>
    <property type="project" value="TreeGrafter"/>
</dbReference>
<dbReference type="PROSITE" id="PS51273">
    <property type="entry name" value="GATASE_TYPE_1"/>
    <property type="match status" value="1"/>
</dbReference>
<evidence type="ECO:0000259" key="1">
    <source>
        <dbReference type="Pfam" id="PF00117"/>
    </source>
</evidence>
<dbReference type="AlphaFoldDB" id="A0A382JLW2"/>
<dbReference type="Gene3D" id="3.40.50.880">
    <property type="match status" value="1"/>
</dbReference>
<dbReference type="PANTHER" id="PTHR42695">
    <property type="entry name" value="GLUTAMINE AMIDOTRANSFERASE YLR126C-RELATED"/>
    <property type="match status" value="1"/>
</dbReference>
<evidence type="ECO:0000313" key="2">
    <source>
        <dbReference type="EMBL" id="SVC12719.1"/>
    </source>
</evidence>
<proteinExistence type="predicted"/>
<organism evidence="2">
    <name type="scientific">marine metagenome</name>
    <dbReference type="NCBI Taxonomy" id="408172"/>
    <lineage>
        <taxon>unclassified sequences</taxon>
        <taxon>metagenomes</taxon>
        <taxon>ecological metagenomes</taxon>
    </lineage>
</organism>
<protein>
    <recommendedName>
        <fullName evidence="1">Glutamine amidotransferase domain-containing protein</fullName>
    </recommendedName>
</protein>
<dbReference type="CDD" id="cd01741">
    <property type="entry name" value="GATase1_1"/>
    <property type="match status" value="1"/>
</dbReference>
<sequence>MPEFLPIDGDFSDKIEKLLWKHREDFELVVYRVNDQELPGSVNECDAYVGGGSRNSVFQEEEWIQQFQHFVRELNDRHKKFLGICFSHQMIAQALGGQVERSEHGWGVGARDVHITGTEPWMNPPLSQCRMLSSHQDQVTRLPEGAKLLGGNDHCPNGMFAMGDHFLSIQAHPEYSMEYMRALMESRREIIPEPVLEAGLASMQKPINQREIAQWIHQFLTG</sequence>
<dbReference type="SUPFAM" id="SSF52317">
    <property type="entry name" value="Class I glutamine amidotransferase-like"/>
    <property type="match status" value="1"/>
</dbReference>
<dbReference type="InterPro" id="IPR044992">
    <property type="entry name" value="ChyE-like"/>
</dbReference>
<feature type="domain" description="Glutamine amidotransferase" evidence="1">
    <location>
        <begin position="64"/>
        <end position="180"/>
    </location>
</feature>
<name>A0A382JLW2_9ZZZZ</name>
<dbReference type="InterPro" id="IPR017926">
    <property type="entry name" value="GATASE"/>
</dbReference>
<reference evidence="2" key="1">
    <citation type="submission" date="2018-05" db="EMBL/GenBank/DDBJ databases">
        <authorList>
            <person name="Lanie J.A."/>
            <person name="Ng W.-L."/>
            <person name="Kazmierczak K.M."/>
            <person name="Andrzejewski T.M."/>
            <person name="Davidsen T.M."/>
            <person name="Wayne K.J."/>
            <person name="Tettelin H."/>
            <person name="Glass J.I."/>
            <person name="Rusch D."/>
            <person name="Podicherti R."/>
            <person name="Tsui H.-C.T."/>
            <person name="Winkler M.E."/>
        </authorList>
    </citation>
    <scope>NUCLEOTIDE SEQUENCE</scope>
</reference>
<accession>A0A382JLW2</accession>
<dbReference type="EMBL" id="UINC01074983">
    <property type="protein sequence ID" value="SVC12719.1"/>
    <property type="molecule type" value="Genomic_DNA"/>
</dbReference>
<dbReference type="PANTHER" id="PTHR42695:SF5">
    <property type="entry name" value="GLUTAMINE AMIDOTRANSFERASE YLR126C-RELATED"/>
    <property type="match status" value="1"/>
</dbReference>
<dbReference type="Pfam" id="PF00117">
    <property type="entry name" value="GATase"/>
    <property type="match status" value="1"/>
</dbReference>